<keyword evidence="3" id="KW-1185">Reference proteome</keyword>
<dbReference type="RefSeq" id="XP_025432733.1">
    <property type="nucleotide sequence ID" value="XM_025574620.1"/>
</dbReference>
<protein>
    <submittedName>
        <fullName evidence="2">Uncharacterized protein</fullName>
    </submittedName>
</protein>
<dbReference type="AlphaFoldDB" id="A0A318ZGS4"/>
<dbReference type="EMBL" id="KZ821226">
    <property type="protein sequence ID" value="PYH46751.1"/>
    <property type="molecule type" value="Genomic_DNA"/>
</dbReference>
<reference evidence="2 3" key="1">
    <citation type="submission" date="2016-12" db="EMBL/GenBank/DDBJ databases">
        <title>The genomes of Aspergillus section Nigri reveals drivers in fungal speciation.</title>
        <authorList>
            <consortium name="DOE Joint Genome Institute"/>
            <person name="Vesth T.C."/>
            <person name="Nybo J."/>
            <person name="Theobald S."/>
            <person name="Brandl J."/>
            <person name="Frisvad J.C."/>
            <person name="Nielsen K.F."/>
            <person name="Lyhne E.K."/>
            <person name="Kogle M.E."/>
            <person name="Kuo A."/>
            <person name="Riley R."/>
            <person name="Clum A."/>
            <person name="Nolan M."/>
            <person name="Lipzen A."/>
            <person name="Salamov A."/>
            <person name="Henrissat B."/>
            <person name="Wiebenga A."/>
            <person name="De Vries R.P."/>
            <person name="Grigoriev I.V."/>
            <person name="Mortensen U.H."/>
            <person name="Andersen M.R."/>
            <person name="Baker S.E."/>
        </authorList>
    </citation>
    <scope>NUCLEOTIDE SEQUENCE [LARGE SCALE GENOMIC DNA]</scope>
    <source>
        <strain evidence="2 3">JOP 1030-1</strain>
    </source>
</reference>
<feature type="compositionally biased region" description="Polar residues" evidence="1">
    <location>
        <begin position="1"/>
        <end position="10"/>
    </location>
</feature>
<proteinExistence type="predicted"/>
<accession>A0A318ZGS4</accession>
<name>A0A318ZGS4_9EURO</name>
<feature type="region of interest" description="Disordered" evidence="1">
    <location>
        <begin position="1"/>
        <end position="40"/>
    </location>
</feature>
<evidence type="ECO:0000313" key="2">
    <source>
        <dbReference type="EMBL" id="PYH46751.1"/>
    </source>
</evidence>
<sequence length="69" mass="7846">MALPASQSPSTRHKTAIRLTGDPITKTPTQLHHGNEHDTHLLSIRDVTPYTSYQTRNSKPISYCLFREK</sequence>
<evidence type="ECO:0000256" key="1">
    <source>
        <dbReference type="SAM" id="MobiDB-lite"/>
    </source>
</evidence>
<gene>
    <name evidence="2" type="ORF">BP01DRAFT_355141</name>
</gene>
<organism evidence="2 3">
    <name type="scientific">Aspergillus saccharolyticus JOP 1030-1</name>
    <dbReference type="NCBI Taxonomy" id="1450539"/>
    <lineage>
        <taxon>Eukaryota</taxon>
        <taxon>Fungi</taxon>
        <taxon>Dikarya</taxon>
        <taxon>Ascomycota</taxon>
        <taxon>Pezizomycotina</taxon>
        <taxon>Eurotiomycetes</taxon>
        <taxon>Eurotiomycetidae</taxon>
        <taxon>Eurotiales</taxon>
        <taxon>Aspergillaceae</taxon>
        <taxon>Aspergillus</taxon>
        <taxon>Aspergillus subgen. Circumdati</taxon>
    </lineage>
</organism>
<evidence type="ECO:0000313" key="3">
    <source>
        <dbReference type="Proteomes" id="UP000248349"/>
    </source>
</evidence>
<dbReference type="GeneID" id="37075848"/>
<dbReference type="Proteomes" id="UP000248349">
    <property type="component" value="Unassembled WGS sequence"/>
</dbReference>